<dbReference type="Pfam" id="PF00512">
    <property type="entry name" value="HisKA"/>
    <property type="match status" value="1"/>
</dbReference>
<evidence type="ECO:0000256" key="4">
    <source>
        <dbReference type="ARBA" id="ARBA00022553"/>
    </source>
</evidence>
<dbReference type="PANTHER" id="PTHR45528">
    <property type="entry name" value="SENSOR HISTIDINE KINASE CPXA"/>
    <property type="match status" value="1"/>
</dbReference>
<evidence type="ECO:0000256" key="1">
    <source>
        <dbReference type="ARBA" id="ARBA00000085"/>
    </source>
</evidence>
<dbReference type="InterPro" id="IPR003661">
    <property type="entry name" value="HisK_dim/P_dom"/>
</dbReference>
<dbReference type="EMBL" id="DXFG01000301">
    <property type="protein sequence ID" value="HIX38798.1"/>
    <property type="molecule type" value="Genomic_DNA"/>
</dbReference>
<keyword evidence="8 11" id="KW-1133">Transmembrane helix</keyword>
<sequence>MKRPLAVQFRHTFIQIVVVSVFASIVTIMLSSVLTFLSLNKDIYPADYYEDQIPGIVSYVQKENVSLLEVSGQKGLAAMIKGNGIWYQVTDQDGNVIYGTLAEQPYTSKEDLFTNLLDKKVLRNGCYIETVPIEQEQGIRGAVILAYKIKPTFANMKGKILFAFFICSLLSPFLYLILFTLLFSRKFAGEINRPLELLSMASQKIKEKDLDFSINYHEDNELGRLCEAFTEMQEELKESLTSQWEMEQERIEMTAALAHDLKSPLSLILAYSEALLEDYQEKDGELKNYLMVIHENAEKSADFVRQMQYTAELEKKDKGADTERINLEKYLSQRIQSYHLQAQQKSIELSFCINDGVPDQIIVDAEALTRILDNLLSNSLEHTPAGGRIEVNVSTDKEKIYYTVTDTGAGFDAKDLKNAFHKFYRGDESRDTSGGHAGLGLYIVKKLAEQMGGTVQISNTSEGGACVLFCHKVIRL</sequence>
<evidence type="ECO:0000256" key="8">
    <source>
        <dbReference type="ARBA" id="ARBA00022989"/>
    </source>
</evidence>
<dbReference type="GO" id="GO:0000155">
    <property type="term" value="F:phosphorelay sensor kinase activity"/>
    <property type="evidence" value="ECO:0007669"/>
    <property type="project" value="InterPro"/>
</dbReference>
<dbReference type="Proteomes" id="UP000824230">
    <property type="component" value="Unassembled WGS sequence"/>
</dbReference>
<dbReference type="Gene3D" id="1.10.287.130">
    <property type="match status" value="1"/>
</dbReference>
<feature type="transmembrane region" description="Helical" evidence="11">
    <location>
        <begin position="160"/>
        <end position="183"/>
    </location>
</feature>
<dbReference type="Gene3D" id="6.10.340.10">
    <property type="match status" value="1"/>
</dbReference>
<evidence type="ECO:0000256" key="2">
    <source>
        <dbReference type="ARBA" id="ARBA00004141"/>
    </source>
</evidence>
<dbReference type="InterPro" id="IPR050398">
    <property type="entry name" value="HssS/ArlS-like"/>
</dbReference>
<dbReference type="PROSITE" id="PS50109">
    <property type="entry name" value="HIS_KIN"/>
    <property type="match status" value="1"/>
</dbReference>
<dbReference type="InterPro" id="IPR036097">
    <property type="entry name" value="HisK_dim/P_sf"/>
</dbReference>
<accession>A0A9D1VPG3</accession>
<dbReference type="SMART" id="SM00388">
    <property type="entry name" value="HisKA"/>
    <property type="match status" value="1"/>
</dbReference>
<dbReference type="InterPro" id="IPR004358">
    <property type="entry name" value="Sig_transdc_His_kin-like_C"/>
</dbReference>
<keyword evidence="6 11" id="KW-0812">Transmembrane</keyword>
<evidence type="ECO:0000256" key="5">
    <source>
        <dbReference type="ARBA" id="ARBA00022679"/>
    </source>
</evidence>
<comment type="caution">
    <text evidence="14">The sequence shown here is derived from an EMBL/GenBank/DDBJ whole genome shotgun (WGS) entry which is preliminary data.</text>
</comment>
<dbReference type="Pfam" id="PF00672">
    <property type="entry name" value="HAMP"/>
    <property type="match status" value="1"/>
</dbReference>
<dbReference type="PANTHER" id="PTHR45528:SF8">
    <property type="entry name" value="HISTIDINE KINASE"/>
    <property type="match status" value="1"/>
</dbReference>
<evidence type="ECO:0000259" key="12">
    <source>
        <dbReference type="PROSITE" id="PS50109"/>
    </source>
</evidence>
<name>A0A9D1VPG3_9FIRM</name>
<reference evidence="14" key="2">
    <citation type="submission" date="2021-04" db="EMBL/GenBank/DDBJ databases">
        <authorList>
            <person name="Gilroy R."/>
        </authorList>
    </citation>
    <scope>NUCLEOTIDE SEQUENCE</scope>
    <source>
        <strain evidence="14">ChiHjej12B11-1927</strain>
    </source>
</reference>
<keyword evidence="5" id="KW-0808">Transferase</keyword>
<dbReference type="SUPFAM" id="SSF55874">
    <property type="entry name" value="ATPase domain of HSP90 chaperone/DNA topoisomerase II/histidine kinase"/>
    <property type="match status" value="1"/>
</dbReference>
<keyword evidence="10 11" id="KW-0472">Membrane</keyword>
<feature type="domain" description="HAMP" evidence="13">
    <location>
        <begin position="189"/>
        <end position="241"/>
    </location>
</feature>
<dbReference type="InterPro" id="IPR005467">
    <property type="entry name" value="His_kinase_dom"/>
</dbReference>
<evidence type="ECO:0000256" key="11">
    <source>
        <dbReference type="SAM" id="Phobius"/>
    </source>
</evidence>
<dbReference type="PROSITE" id="PS50885">
    <property type="entry name" value="HAMP"/>
    <property type="match status" value="1"/>
</dbReference>
<dbReference type="Gene3D" id="3.30.565.10">
    <property type="entry name" value="Histidine kinase-like ATPase, C-terminal domain"/>
    <property type="match status" value="1"/>
</dbReference>
<dbReference type="AlphaFoldDB" id="A0A9D1VPG3"/>
<gene>
    <name evidence="14" type="ORF">H9738_13180</name>
</gene>
<dbReference type="InterPro" id="IPR003660">
    <property type="entry name" value="HAMP_dom"/>
</dbReference>
<evidence type="ECO:0000256" key="7">
    <source>
        <dbReference type="ARBA" id="ARBA00022777"/>
    </source>
</evidence>
<dbReference type="InterPro" id="IPR036890">
    <property type="entry name" value="HATPase_C_sf"/>
</dbReference>
<evidence type="ECO:0000256" key="9">
    <source>
        <dbReference type="ARBA" id="ARBA00023012"/>
    </source>
</evidence>
<comment type="subcellular location">
    <subcellularLocation>
        <location evidence="2">Membrane</location>
        <topology evidence="2">Multi-pass membrane protein</topology>
    </subcellularLocation>
</comment>
<evidence type="ECO:0000313" key="14">
    <source>
        <dbReference type="EMBL" id="HIX38798.1"/>
    </source>
</evidence>
<evidence type="ECO:0000256" key="3">
    <source>
        <dbReference type="ARBA" id="ARBA00012438"/>
    </source>
</evidence>
<dbReference type="SMART" id="SM00387">
    <property type="entry name" value="HATPase_c"/>
    <property type="match status" value="1"/>
</dbReference>
<keyword evidence="4" id="KW-0597">Phosphoprotein</keyword>
<dbReference type="SUPFAM" id="SSF158472">
    <property type="entry name" value="HAMP domain-like"/>
    <property type="match status" value="1"/>
</dbReference>
<evidence type="ECO:0000256" key="6">
    <source>
        <dbReference type="ARBA" id="ARBA00022692"/>
    </source>
</evidence>
<dbReference type="GO" id="GO:0005886">
    <property type="term" value="C:plasma membrane"/>
    <property type="evidence" value="ECO:0007669"/>
    <property type="project" value="TreeGrafter"/>
</dbReference>
<protein>
    <recommendedName>
        <fullName evidence="3">histidine kinase</fullName>
        <ecNumber evidence="3">2.7.13.3</ecNumber>
    </recommendedName>
</protein>
<dbReference type="CDD" id="cd00082">
    <property type="entry name" value="HisKA"/>
    <property type="match status" value="1"/>
</dbReference>
<dbReference type="EC" id="2.7.13.3" evidence="3"/>
<dbReference type="Pfam" id="PF02518">
    <property type="entry name" value="HATPase_c"/>
    <property type="match status" value="1"/>
</dbReference>
<keyword evidence="9" id="KW-0902">Two-component regulatory system</keyword>
<dbReference type="CDD" id="cd06225">
    <property type="entry name" value="HAMP"/>
    <property type="match status" value="1"/>
</dbReference>
<reference evidence="14" key="1">
    <citation type="journal article" date="2021" name="PeerJ">
        <title>Extensive microbial diversity within the chicken gut microbiome revealed by metagenomics and culture.</title>
        <authorList>
            <person name="Gilroy R."/>
            <person name="Ravi A."/>
            <person name="Getino M."/>
            <person name="Pursley I."/>
            <person name="Horton D.L."/>
            <person name="Alikhan N.F."/>
            <person name="Baker D."/>
            <person name="Gharbi K."/>
            <person name="Hall N."/>
            <person name="Watson M."/>
            <person name="Adriaenssens E.M."/>
            <person name="Foster-Nyarko E."/>
            <person name="Jarju S."/>
            <person name="Secka A."/>
            <person name="Antonio M."/>
            <person name="Oren A."/>
            <person name="Chaudhuri R.R."/>
            <person name="La Ragione R."/>
            <person name="Hildebrand F."/>
            <person name="Pallen M.J."/>
        </authorList>
    </citation>
    <scope>NUCLEOTIDE SEQUENCE</scope>
    <source>
        <strain evidence="14">ChiHjej12B11-1927</strain>
    </source>
</reference>
<evidence type="ECO:0000256" key="10">
    <source>
        <dbReference type="ARBA" id="ARBA00023136"/>
    </source>
</evidence>
<dbReference type="SUPFAM" id="SSF47384">
    <property type="entry name" value="Homodimeric domain of signal transducing histidine kinase"/>
    <property type="match status" value="1"/>
</dbReference>
<dbReference type="InterPro" id="IPR003594">
    <property type="entry name" value="HATPase_dom"/>
</dbReference>
<organism evidence="14 15">
    <name type="scientific">Candidatus Blautia pullistercoris</name>
    <dbReference type="NCBI Taxonomy" id="2838499"/>
    <lineage>
        <taxon>Bacteria</taxon>
        <taxon>Bacillati</taxon>
        <taxon>Bacillota</taxon>
        <taxon>Clostridia</taxon>
        <taxon>Lachnospirales</taxon>
        <taxon>Lachnospiraceae</taxon>
        <taxon>Blautia</taxon>
    </lineage>
</organism>
<feature type="domain" description="Histidine kinase" evidence="12">
    <location>
        <begin position="256"/>
        <end position="475"/>
    </location>
</feature>
<keyword evidence="7 14" id="KW-0418">Kinase</keyword>
<dbReference type="SMART" id="SM00304">
    <property type="entry name" value="HAMP"/>
    <property type="match status" value="1"/>
</dbReference>
<dbReference type="PRINTS" id="PR00344">
    <property type="entry name" value="BCTRLSENSOR"/>
</dbReference>
<feature type="transmembrane region" description="Helical" evidence="11">
    <location>
        <begin position="12"/>
        <end position="39"/>
    </location>
</feature>
<comment type="catalytic activity">
    <reaction evidence="1">
        <text>ATP + protein L-histidine = ADP + protein N-phospho-L-histidine.</text>
        <dbReference type="EC" id="2.7.13.3"/>
    </reaction>
</comment>
<evidence type="ECO:0000313" key="15">
    <source>
        <dbReference type="Proteomes" id="UP000824230"/>
    </source>
</evidence>
<evidence type="ECO:0000259" key="13">
    <source>
        <dbReference type="PROSITE" id="PS50885"/>
    </source>
</evidence>
<proteinExistence type="predicted"/>